<keyword evidence="2" id="KW-1185">Reference proteome</keyword>
<proteinExistence type="predicted"/>
<organism evidence="1 2">
    <name type="scientific">Liparis tanakae</name>
    <name type="common">Tanaka's snailfish</name>
    <dbReference type="NCBI Taxonomy" id="230148"/>
    <lineage>
        <taxon>Eukaryota</taxon>
        <taxon>Metazoa</taxon>
        <taxon>Chordata</taxon>
        <taxon>Craniata</taxon>
        <taxon>Vertebrata</taxon>
        <taxon>Euteleostomi</taxon>
        <taxon>Actinopterygii</taxon>
        <taxon>Neopterygii</taxon>
        <taxon>Teleostei</taxon>
        <taxon>Neoteleostei</taxon>
        <taxon>Acanthomorphata</taxon>
        <taxon>Eupercaria</taxon>
        <taxon>Perciformes</taxon>
        <taxon>Cottioidei</taxon>
        <taxon>Cottales</taxon>
        <taxon>Liparidae</taxon>
        <taxon>Liparis</taxon>
    </lineage>
</organism>
<reference evidence="1 2" key="1">
    <citation type="submission" date="2019-03" db="EMBL/GenBank/DDBJ databases">
        <title>First draft genome of Liparis tanakae, snailfish: a comprehensive survey of snailfish specific genes.</title>
        <authorList>
            <person name="Kim W."/>
            <person name="Song I."/>
            <person name="Jeong J.-H."/>
            <person name="Kim D."/>
            <person name="Kim S."/>
            <person name="Ryu S."/>
            <person name="Song J.Y."/>
            <person name="Lee S.K."/>
        </authorList>
    </citation>
    <scope>NUCLEOTIDE SEQUENCE [LARGE SCALE GENOMIC DNA]</scope>
    <source>
        <tissue evidence="1">Muscle</tissue>
    </source>
</reference>
<protein>
    <submittedName>
        <fullName evidence="1">Uncharacterized protein</fullName>
    </submittedName>
</protein>
<dbReference type="Proteomes" id="UP000314294">
    <property type="component" value="Unassembled WGS sequence"/>
</dbReference>
<evidence type="ECO:0000313" key="2">
    <source>
        <dbReference type="Proteomes" id="UP000314294"/>
    </source>
</evidence>
<dbReference type="AlphaFoldDB" id="A0A4Z2H3Y4"/>
<comment type="caution">
    <text evidence="1">The sequence shown here is derived from an EMBL/GenBank/DDBJ whole genome shotgun (WGS) entry which is preliminary data.</text>
</comment>
<gene>
    <name evidence="1" type="ORF">EYF80_029763</name>
</gene>
<dbReference type="EMBL" id="SRLO01000342">
    <property type="protein sequence ID" value="TNN60005.1"/>
    <property type="molecule type" value="Genomic_DNA"/>
</dbReference>
<sequence>MRNRMWEGERALSGSPLTCCSRCRYELLRFNSVGQNGGRVPTVSRERPVLDPSGTRCVNAVVLWMTAHRKKQELARPSRRYLFTLAACSQRNKSICDRRYQTNQCHRCQRPDKMRLG</sequence>
<name>A0A4Z2H3Y4_9TELE</name>
<evidence type="ECO:0000313" key="1">
    <source>
        <dbReference type="EMBL" id="TNN60005.1"/>
    </source>
</evidence>
<accession>A0A4Z2H3Y4</accession>